<keyword evidence="1" id="KW-0812">Transmembrane</keyword>
<dbReference type="RefSeq" id="WP_144033576.1">
    <property type="nucleotide sequence ID" value="NZ_OBMI01000002.1"/>
</dbReference>
<dbReference type="InterPro" id="IPR002656">
    <property type="entry name" value="Acyl_transf_3_dom"/>
</dbReference>
<keyword evidence="1" id="KW-1133">Transmembrane helix</keyword>
<feature type="transmembrane region" description="Helical" evidence="1">
    <location>
        <begin position="21"/>
        <end position="43"/>
    </location>
</feature>
<name>A0A285R2X4_9SPHN</name>
<proteinExistence type="predicted"/>
<evidence type="ECO:0000313" key="3">
    <source>
        <dbReference type="EMBL" id="SOB86707.1"/>
    </source>
</evidence>
<feature type="transmembrane region" description="Helical" evidence="1">
    <location>
        <begin position="225"/>
        <end position="242"/>
    </location>
</feature>
<evidence type="ECO:0000256" key="1">
    <source>
        <dbReference type="SAM" id="Phobius"/>
    </source>
</evidence>
<keyword evidence="3" id="KW-0808">Transferase</keyword>
<keyword evidence="4" id="KW-1185">Reference proteome</keyword>
<dbReference type="Proteomes" id="UP000219494">
    <property type="component" value="Unassembled WGS sequence"/>
</dbReference>
<feature type="transmembrane region" description="Helical" evidence="1">
    <location>
        <begin position="254"/>
        <end position="271"/>
    </location>
</feature>
<keyword evidence="3" id="KW-0012">Acyltransferase</keyword>
<reference evidence="3 4" key="1">
    <citation type="submission" date="2017-07" db="EMBL/GenBank/DDBJ databases">
        <authorList>
            <person name="Sun Z.S."/>
            <person name="Albrecht U."/>
            <person name="Echele G."/>
            <person name="Lee C.C."/>
        </authorList>
    </citation>
    <scope>NUCLEOTIDE SEQUENCE [LARGE SCALE GENOMIC DNA]</scope>
    <source>
        <strain evidence="3 4">CGMCC 1.12672</strain>
    </source>
</reference>
<dbReference type="PANTHER" id="PTHR36927">
    <property type="entry name" value="BLR4337 PROTEIN"/>
    <property type="match status" value="1"/>
</dbReference>
<accession>A0A285R2X4</accession>
<evidence type="ECO:0000259" key="2">
    <source>
        <dbReference type="Pfam" id="PF01757"/>
    </source>
</evidence>
<protein>
    <submittedName>
        <fullName evidence="3">Acyltransferase family protein</fullName>
    </submittedName>
</protein>
<feature type="transmembrane region" description="Helical" evidence="1">
    <location>
        <begin position="153"/>
        <end position="171"/>
    </location>
</feature>
<feature type="domain" description="Acyltransferase 3" evidence="2">
    <location>
        <begin position="19"/>
        <end position="365"/>
    </location>
</feature>
<dbReference type="PANTHER" id="PTHR36927:SF3">
    <property type="entry name" value="GLUCANS BIOSYNTHESIS PROTEIN C"/>
    <property type="match status" value="1"/>
</dbReference>
<dbReference type="AlphaFoldDB" id="A0A285R2X4"/>
<dbReference type="GO" id="GO:0016747">
    <property type="term" value="F:acyltransferase activity, transferring groups other than amino-acyl groups"/>
    <property type="evidence" value="ECO:0007669"/>
    <property type="project" value="InterPro"/>
</dbReference>
<gene>
    <name evidence="3" type="ORF">SAMN06297144_1815</name>
</gene>
<feature type="transmembrane region" description="Helical" evidence="1">
    <location>
        <begin position="100"/>
        <end position="120"/>
    </location>
</feature>
<feature type="transmembrane region" description="Helical" evidence="1">
    <location>
        <begin position="191"/>
        <end position="210"/>
    </location>
</feature>
<dbReference type="InterPro" id="IPR050623">
    <property type="entry name" value="Glucan_succinyl_AcylTrfase"/>
</dbReference>
<feature type="transmembrane region" description="Helical" evidence="1">
    <location>
        <begin position="286"/>
        <end position="304"/>
    </location>
</feature>
<feature type="transmembrane region" description="Helical" evidence="1">
    <location>
        <begin position="316"/>
        <end position="340"/>
    </location>
</feature>
<dbReference type="EMBL" id="OBMI01000002">
    <property type="protein sequence ID" value="SOB86707.1"/>
    <property type="molecule type" value="Genomic_DNA"/>
</dbReference>
<keyword evidence="1" id="KW-0472">Membrane</keyword>
<organism evidence="3 4">
    <name type="scientific">Sphingomonas guangdongensis</name>
    <dbReference type="NCBI Taxonomy" id="1141890"/>
    <lineage>
        <taxon>Bacteria</taxon>
        <taxon>Pseudomonadati</taxon>
        <taxon>Pseudomonadota</taxon>
        <taxon>Alphaproteobacteria</taxon>
        <taxon>Sphingomonadales</taxon>
        <taxon>Sphingomonadaceae</taxon>
        <taxon>Sphingomonas</taxon>
    </lineage>
</organism>
<sequence length="393" mass="43688">MRHEPRIIAAAPAHGRHFGMDWLRIAAFAVLIVYHAAMVFAPWDWLVKAPRTYPALIPPMAFVTPWRLALLFAVSGYASRILLDRSAGIAAFLRSRAHRLLVPLAFGMVTLVPLEMWVRVRLNGYSGTLPHFWMQDYWRWGELMGVGFPSWEHLWFVAYLAAYTGVLAGIVATGRRADRIVALLSPSLRLLWLPLVPLIGIKLALLFVVPEQQGLLTDWAGHAEYFPLLVFGFVLAGHRALWASVHRVAPEARVFALAAGLIVVSVEWNFPAEAMPPHGVMAIDRAARIVMAWSMTLALFAFADRHLDRDHRWRGTLARAVFPAYLLHHTALVVAAWWFLPLGLHPLIAFLAILAASIGICVLGYLAGSRIGWLGTLIGLPPIKQLSGARASR</sequence>
<dbReference type="Pfam" id="PF01757">
    <property type="entry name" value="Acyl_transf_3"/>
    <property type="match status" value="1"/>
</dbReference>
<dbReference type="OrthoDB" id="9809782at2"/>
<feature type="transmembrane region" description="Helical" evidence="1">
    <location>
        <begin position="55"/>
        <end position="79"/>
    </location>
</feature>
<feature type="transmembrane region" description="Helical" evidence="1">
    <location>
        <begin position="346"/>
        <end position="367"/>
    </location>
</feature>
<evidence type="ECO:0000313" key="4">
    <source>
        <dbReference type="Proteomes" id="UP000219494"/>
    </source>
</evidence>